<dbReference type="Gene3D" id="2.30.39.10">
    <property type="entry name" value="Alpha-1-antitrypsin, domain 1"/>
    <property type="match status" value="1"/>
</dbReference>
<dbReference type="InterPro" id="IPR042178">
    <property type="entry name" value="Serpin_sf_1"/>
</dbReference>
<proteinExistence type="inferred from homology"/>
<dbReference type="WBParaSite" id="nRc.2.0.1.t28938-RA">
    <property type="protein sequence ID" value="nRc.2.0.1.t28938-RA"/>
    <property type="gene ID" value="nRc.2.0.1.g28938"/>
</dbReference>
<evidence type="ECO:0000313" key="4">
    <source>
        <dbReference type="Proteomes" id="UP000887565"/>
    </source>
</evidence>
<accession>A0A915JS61</accession>
<dbReference type="Pfam" id="PF00079">
    <property type="entry name" value="Serpin"/>
    <property type="match status" value="1"/>
</dbReference>
<keyword evidence="4" id="KW-1185">Reference proteome</keyword>
<organism evidence="4 5">
    <name type="scientific">Romanomermis culicivorax</name>
    <name type="common">Nematode worm</name>
    <dbReference type="NCBI Taxonomy" id="13658"/>
    <lineage>
        <taxon>Eukaryota</taxon>
        <taxon>Metazoa</taxon>
        <taxon>Ecdysozoa</taxon>
        <taxon>Nematoda</taxon>
        <taxon>Enoplea</taxon>
        <taxon>Dorylaimia</taxon>
        <taxon>Mermithida</taxon>
        <taxon>Mermithoidea</taxon>
        <taxon>Mermithidae</taxon>
        <taxon>Romanomermis</taxon>
    </lineage>
</organism>
<evidence type="ECO:0000256" key="1">
    <source>
        <dbReference type="ARBA" id="ARBA00009500"/>
    </source>
</evidence>
<dbReference type="Proteomes" id="UP000887565">
    <property type="component" value="Unplaced"/>
</dbReference>
<reference evidence="5" key="1">
    <citation type="submission" date="2022-11" db="UniProtKB">
        <authorList>
            <consortium name="WormBaseParasite"/>
        </authorList>
    </citation>
    <scope>IDENTIFICATION</scope>
</reference>
<dbReference type="CDD" id="cd00172">
    <property type="entry name" value="serpin"/>
    <property type="match status" value="1"/>
</dbReference>
<dbReference type="AlphaFoldDB" id="A0A915JS61"/>
<comment type="similarity">
    <text evidence="1 2">Belongs to the serpin family.</text>
</comment>
<dbReference type="PANTHER" id="PTHR11461:SF211">
    <property type="entry name" value="GH10112P-RELATED"/>
    <property type="match status" value="1"/>
</dbReference>
<dbReference type="Gene3D" id="3.30.497.10">
    <property type="entry name" value="Antithrombin, subunit I, domain 2"/>
    <property type="match status" value="1"/>
</dbReference>
<dbReference type="InterPro" id="IPR023796">
    <property type="entry name" value="Serpin_dom"/>
</dbReference>
<dbReference type="SUPFAM" id="SSF56574">
    <property type="entry name" value="Serpins"/>
    <property type="match status" value="1"/>
</dbReference>
<dbReference type="GO" id="GO:0004867">
    <property type="term" value="F:serine-type endopeptidase inhibitor activity"/>
    <property type="evidence" value="ECO:0007669"/>
    <property type="project" value="InterPro"/>
</dbReference>
<dbReference type="PANTHER" id="PTHR11461">
    <property type="entry name" value="SERINE PROTEASE INHIBITOR, SERPIN"/>
    <property type="match status" value="1"/>
</dbReference>
<dbReference type="GO" id="GO:0005615">
    <property type="term" value="C:extracellular space"/>
    <property type="evidence" value="ECO:0007669"/>
    <property type="project" value="InterPro"/>
</dbReference>
<sequence>MFDGCPPNHMRDKFALRKICQVLSTKANNYRGTCSYDRFKRLLRFGSRYHNYAENNKWEYDKGNNTDQSVQNAVPFGNQKRDGQSGATVGPIRLTNFRLANRLYMAANPRDKNFIVSPYTVQLALYMLYLGAKPTSQTAKQILKHGFDLGTTIRQDAKEKKRGYLKSMIASLTGDSPIIDDYDEDIIESRPAVLKARLYLAINKQFNVESNYKDAIRRLSNHSSSVVVGDFGKDGQKVTEMINGEISNVTNNMIENFLPPGSLNGDTVLSLINVIYLDAEWYKPEIFIQWPFPLPFYLEGGILENLTMFTGTVRALYFENDKLQLIKLPLKGDDHREFGMYIVLPRVDDERTFLGPLETFTKHDEILNITDLQYKNVLVRIPEVSFNYDNDLVEDLESLGIKDIFQPGRGDFSRITNNKTPGLYVKEFRKKVAIVVDTNGVKAAAAVAVMVENRIGGIR</sequence>
<evidence type="ECO:0000256" key="2">
    <source>
        <dbReference type="RuleBase" id="RU000411"/>
    </source>
</evidence>
<dbReference type="SMART" id="SM00093">
    <property type="entry name" value="SERPIN"/>
    <property type="match status" value="1"/>
</dbReference>
<dbReference type="InterPro" id="IPR036186">
    <property type="entry name" value="Serpin_sf"/>
</dbReference>
<dbReference type="InterPro" id="IPR042185">
    <property type="entry name" value="Serpin_sf_2"/>
</dbReference>
<feature type="domain" description="Serpin" evidence="3">
    <location>
        <begin position="97"/>
        <end position="458"/>
    </location>
</feature>
<evidence type="ECO:0000259" key="3">
    <source>
        <dbReference type="SMART" id="SM00093"/>
    </source>
</evidence>
<dbReference type="InterPro" id="IPR000215">
    <property type="entry name" value="Serpin_fam"/>
</dbReference>
<protein>
    <submittedName>
        <fullName evidence="5">Serpin domain-containing protein</fullName>
    </submittedName>
</protein>
<evidence type="ECO:0000313" key="5">
    <source>
        <dbReference type="WBParaSite" id="nRc.2.0.1.t28938-RA"/>
    </source>
</evidence>
<name>A0A915JS61_ROMCU</name>